<accession>A0A131YMQ8</accession>
<protein>
    <recommendedName>
        <fullName evidence="1">Peptidase M13 C-terminal domain-containing protein</fullName>
    </recommendedName>
</protein>
<dbReference type="Gene3D" id="3.40.390.10">
    <property type="entry name" value="Collagenase (Catalytic Domain)"/>
    <property type="match status" value="1"/>
</dbReference>
<dbReference type="GO" id="GO:0006508">
    <property type="term" value="P:proteolysis"/>
    <property type="evidence" value="ECO:0007669"/>
    <property type="project" value="InterPro"/>
</dbReference>
<dbReference type="GO" id="GO:0004222">
    <property type="term" value="F:metalloendopeptidase activity"/>
    <property type="evidence" value="ECO:0007669"/>
    <property type="project" value="InterPro"/>
</dbReference>
<sequence length="585" mass="64995">MQSCAEYARNPQEGVQDVLSFLSRFNLDIRHMVDDPTEDPLKRMMELSLEYGVDTPVAFSRKYDVIGEASAPFVIDIALNPEMNEFIAASRTMGEEDIEVFYRTFLSHYALVENTTIKEQLMDSDDEISEFVNDTYGSNQPVNMSIASLSNSTGVTQDHWIELLTLFGRSKHASHKHVTADEQALTMVAYLSRPDHRLHNRLVLAWHVLRYLVGPKLNVLSALNTTGAYGDLGGVVTLTPEDKCRRLVENVIGVPYKALDLLEGENAVSIETVSNVTRFMAEFQDAAAFVFRDGAKLRDVVLNHGASAEGTTTAARRQVALFPDSPAGGADAEYLFKVLGNTGTDNATTTEQDQVATAHNFLKLWLRRLRAWHALPPLVQALLPGMASVVNVDSLSAFFRSPYYDARALPAYNFAALGQIIAQAMAQEMIKRRRDDPAVGERWRRFWDGGDHVTGSSMYCLYAGYNENGTERQSRPEENELTREARLDELLGSRIAYLAFQRARNSNASDSGQARTLPGVLLSSKQLFFVMHCALSCAMGGDHGPVVASTPDRRCVVAYKTRKHFIDTPCGKASGEKVPNECRYL</sequence>
<dbReference type="EMBL" id="GEDV01008837">
    <property type="protein sequence ID" value="JAP79720.1"/>
    <property type="molecule type" value="Transcribed_RNA"/>
</dbReference>
<dbReference type="InterPro" id="IPR000718">
    <property type="entry name" value="Peptidase_M13"/>
</dbReference>
<evidence type="ECO:0000313" key="2">
    <source>
        <dbReference type="EMBL" id="JAP79720.1"/>
    </source>
</evidence>
<dbReference type="InterPro" id="IPR018497">
    <property type="entry name" value="Peptidase_M13_C"/>
</dbReference>
<reference evidence="2" key="1">
    <citation type="journal article" date="2016" name="Ticks Tick Borne Dis.">
        <title>De novo assembly and annotation of the salivary gland transcriptome of Rhipicephalus appendiculatus male and female ticks during blood feeding.</title>
        <authorList>
            <person name="de Castro M.H."/>
            <person name="de Klerk D."/>
            <person name="Pienaar R."/>
            <person name="Latif A.A."/>
            <person name="Rees D.J."/>
            <person name="Mans B.J."/>
        </authorList>
    </citation>
    <scope>NUCLEOTIDE SEQUENCE</scope>
    <source>
        <tissue evidence="2">Salivary glands</tissue>
    </source>
</reference>
<feature type="domain" description="Peptidase M13 C-terminal" evidence="1">
    <location>
        <begin position="396"/>
        <end position="538"/>
    </location>
</feature>
<proteinExistence type="predicted"/>
<dbReference type="AlphaFoldDB" id="A0A131YMQ8"/>
<dbReference type="PROSITE" id="PS51885">
    <property type="entry name" value="NEPRILYSIN"/>
    <property type="match status" value="1"/>
</dbReference>
<name>A0A131YMQ8_RHIAP</name>
<organism evidence="2">
    <name type="scientific">Rhipicephalus appendiculatus</name>
    <name type="common">Brown ear tick</name>
    <dbReference type="NCBI Taxonomy" id="34631"/>
    <lineage>
        <taxon>Eukaryota</taxon>
        <taxon>Metazoa</taxon>
        <taxon>Ecdysozoa</taxon>
        <taxon>Arthropoda</taxon>
        <taxon>Chelicerata</taxon>
        <taxon>Arachnida</taxon>
        <taxon>Acari</taxon>
        <taxon>Parasitiformes</taxon>
        <taxon>Ixodida</taxon>
        <taxon>Ixodoidea</taxon>
        <taxon>Ixodidae</taxon>
        <taxon>Rhipicephalinae</taxon>
        <taxon>Rhipicephalus</taxon>
        <taxon>Rhipicephalus</taxon>
    </lineage>
</organism>
<dbReference type="InterPro" id="IPR024079">
    <property type="entry name" value="MetalloPept_cat_dom_sf"/>
</dbReference>
<dbReference type="Pfam" id="PF01431">
    <property type="entry name" value="Peptidase_M13"/>
    <property type="match status" value="1"/>
</dbReference>
<evidence type="ECO:0000259" key="1">
    <source>
        <dbReference type="Pfam" id="PF01431"/>
    </source>
</evidence>